<dbReference type="AlphaFoldDB" id="M7TQW6"/>
<gene>
    <name evidence="8" type="ORF">UCREL1_3903</name>
</gene>
<accession>M7TQW6</accession>
<dbReference type="Gene3D" id="3.30.360.10">
    <property type="entry name" value="Dihydrodipicolinate Reductase, domain 2"/>
    <property type="match status" value="1"/>
</dbReference>
<dbReference type="HOGENOM" id="CLU_407698_0_0_1"/>
<dbReference type="eggNOG" id="KOG2741">
    <property type="taxonomic scope" value="Eukaryota"/>
</dbReference>
<evidence type="ECO:0000256" key="5">
    <source>
        <dbReference type="ARBA" id="ARBA00049233"/>
    </source>
</evidence>
<feature type="domain" description="GFO/IDH/MocA-like oxidoreductase" evidence="7">
    <location>
        <begin position="463"/>
        <end position="588"/>
    </location>
</feature>
<organism evidence="8 9">
    <name type="scientific">Eutypa lata (strain UCR-EL1)</name>
    <name type="common">Grapevine dieback disease fungus</name>
    <name type="synonym">Eutypa armeniacae</name>
    <dbReference type="NCBI Taxonomy" id="1287681"/>
    <lineage>
        <taxon>Eukaryota</taxon>
        <taxon>Fungi</taxon>
        <taxon>Dikarya</taxon>
        <taxon>Ascomycota</taxon>
        <taxon>Pezizomycotina</taxon>
        <taxon>Sordariomycetes</taxon>
        <taxon>Xylariomycetidae</taxon>
        <taxon>Xylariales</taxon>
        <taxon>Diatrypaceae</taxon>
        <taxon>Eutypa</taxon>
    </lineage>
</organism>
<dbReference type="PANTHER" id="PTHR22604">
    <property type="entry name" value="OXIDOREDUCTASES"/>
    <property type="match status" value="1"/>
</dbReference>
<comment type="similarity">
    <text evidence="1">Belongs to the Gfo/Idh/MocA family.</text>
</comment>
<dbReference type="GO" id="GO:0047837">
    <property type="term" value="F:D-xylose 1-dehydrogenase (NADP+) activity"/>
    <property type="evidence" value="ECO:0007669"/>
    <property type="project" value="UniProtKB-EC"/>
</dbReference>
<dbReference type="EC" id="1.1.1.179" evidence="3"/>
<keyword evidence="9" id="KW-1185">Reference proteome</keyword>
<evidence type="ECO:0000256" key="3">
    <source>
        <dbReference type="ARBA" id="ARBA00038984"/>
    </source>
</evidence>
<protein>
    <recommendedName>
        <fullName evidence="3">D-xylose 1-dehydrogenase (NADP(+), D-xylono-1,5-lactone-forming)</fullName>
        <ecNumber evidence="3">1.1.1.179</ecNumber>
    </recommendedName>
    <alternativeName>
        <fullName evidence="4">D-xylose-NADP dehydrogenase</fullName>
    </alternativeName>
</protein>
<dbReference type="GO" id="GO:0000166">
    <property type="term" value="F:nucleotide binding"/>
    <property type="evidence" value="ECO:0007669"/>
    <property type="project" value="InterPro"/>
</dbReference>
<dbReference type="Pfam" id="PF22725">
    <property type="entry name" value="GFO_IDH_MocA_C3"/>
    <property type="match status" value="1"/>
</dbReference>
<proteinExistence type="inferred from homology"/>
<evidence type="ECO:0000256" key="4">
    <source>
        <dbReference type="ARBA" id="ARBA00042988"/>
    </source>
</evidence>
<dbReference type="SUPFAM" id="SSF55347">
    <property type="entry name" value="Glyceraldehyde-3-phosphate dehydrogenase-like, C-terminal domain"/>
    <property type="match status" value="1"/>
</dbReference>
<dbReference type="Gene3D" id="3.40.50.720">
    <property type="entry name" value="NAD(P)-binding Rossmann-like Domain"/>
    <property type="match status" value="2"/>
</dbReference>
<dbReference type="InterPro" id="IPR036291">
    <property type="entry name" value="NAD(P)-bd_dom_sf"/>
</dbReference>
<evidence type="ECO:0000313" key="9">
    <source>
        <dbReference type="Proteomes" id="UP000012174"/>
    </source>
</evidence>
<dbReference type="Pfam" id="PF01408">
    <property type="entry name" value="GFO_IDH_MocA"/>
    <property type="match status" value="1"/>
</dbReference>
<reference evidence="9" key="1">
    <citation type="journal article" date="2013" name="Genome Announc.">
        <title>Draft genome sequence of the grapevine dieback fungus Eutypa lata UCR-EL1.</title>
        <authorList>
            <person name="Blanco-Ulate B."/>
            <person name="Rolshausen P.E."/>
            <person name="Cantu D."/>
        </authorList>
    </citation>
    <scope>NUCLEOTIDE SEQUENCE [LARGE SCALE GENOMIC DNA]</scope>
    <source>
        <strain evidence="9">UCR-EL1</strain>
    </source>
</reference>
<keyword evidence="2" id="KW-0560">Oxidoreductase</keyword>
<evidence type="ECO:0000256" key="2">
    <source>
        <dbReference type="ARBA" id="ARBA00023002"/>
    </source>
</evidence>
<evidence type="ECO:0000256" key="1">
    <source>
        <dbReference type="ARBA" id="ARBA00010928"/>
    </source>
</evidence>
<dbReference type="Proteomes" id="UP000012174">
    <property type="component" value="Unassembled WGS sequence"/>
</dbReference>
<dbReference type="EMBL" id="KB706136">
    <property type="protein sequence ID" value="EMR69080.1"/>
    <property type="molecule type" value="Genomic_DNA"/>
</dbReference>
<dbReference type="InterPro" id="IPR050984">
    <property type="entry name" value="Gfo/Idh/MocA_domain"/>
</dbReference>
<dbReference type="SUPFAM" id="SSF51735">
    <property type="entry name" value="NAD(P)-binding Rossmann-fold domains"/>
    <property type="match status" value="2"/>
</dbReference>
<dbReference type="OrthoDB" id="2129491at2759"/>
<dbReference type="InterPro" id="IPR055170">
    <property type="entry name" value="GFO_IDH_MocA-like_dom"/>
</dbReference>
<sequence length="674" mass="74866">MERMGGSIDNQNHDRPILRVGIIGCGEIAQVAHISNLNSLSHLFHHGILALKNDKYCLIEKPAALCFRDIDRLIEAEKGSQGKVFVGTMRRFATAFLDAVELVGGMEKVLYARVRDIVGPNEIFVDQSGTFPKRFSDFTEADGQDRVRRDADIFEQALRHEFDVPNNAQSQRMLRILGSTHDLSAMREIIGMPKAVAGACLTFPGIFSVLFSYEDFPVTYECGIINVAEFDAHIEIYSSDKVVRVNYDTPYVKGLPITMTVKENIGAGGFQERVVRKTYTDPYILQFMNLYELSLDFVLGVRGLLAYMAKRDKMTSEKPTLRWGIIATGLISSWFCTDLVLERLDSQANHIIQAIGSSSAEKGSDFAKRHLPNQAPTVYGSYKEVYADPAVDIIYIGTPHAFHKQNCLDAIQHGKHVLCEKAFALNAAEAREVLEAAKQKGVFVMEAMWTRFSPLVRSLQKVLYKDQTIGKVHRVFCDFAMDQNIAVLGPESRLKNPALGAGSLLDIGIYSLTWTLLSLEPPLDSTNPTDGTRQQPKVIATQVLSDGIDIATTMVLHYEDGRQGIATSHTSVKTSPIFCRIEGSKGAVEVEGWATSVPSSFTVKPLEGEARTFKVEKVGMGFYWEADAVAQDISAGRTQNARMPWAETIRVLGILDEVRRQGGARFPQDKDHIE</sequence>
<feature type="domain" description="Gfo/Idh/MocA-like oxidoreductase N-terminal" evidence="6">
    <location>
        <begin position="322"/>
        <end position="446"/>
    </location>
</feature>
<dbReference type="KEGG" id="ela:UCREL1_3903"/>
<name>M7TQW6_EUTLA</name>
<comment type="catalytic activity">
    <reaction evidence="5">
        <text>D-xylose + NADP(+) = D-xylono-1,5-lactone + NADPH + H(+)</text>
        <dbReference type="Rhea" id="RHEA:22000"/>
        <dbReference type="ChEBI" id="CHEBI:15378"/>
        <dbReference type="ChEBI" id="CHEBI:15867"/>
        <dbReference type="ChEBI" id="CHEBI:53455"/>
        <dbReference type="ChEBI" id="CHEBI:57783"/>
        <dbReference type="ChEBI" id="CHEBI:58349"/>
        <dbReference type="EC" id="1.1.1.179"/>
    </reaction>
</comment>
<evidence type="ECO:0000313" key="8">
    <source>
        <dbReference type="EMBL" id="EMR69080.1"/>
    </source>
</evidence>
<dbReference type="PANTHER" id="PTHR22604:SF105">
    <property type="entry name" value="TRANS-1,2-DIHYDROBENZENE-1,2-DIOL DEHYDROGENASE"/>
    <property type="match status" value="1"/>
</dbReference>
<evidence type="ECO:0000259" key="7">
    <source>
        <dbReference type="Pfam" id="PF22725"/>
    </source>
</evidence>
<dbReference type="InterPro" id="IPR000683">
    <property type="entry name" value="Gfo/Idh/MocA-like_OxRdtase_N"/>
</dbReference>
<evidence type="ECO:0000259" key="6">
    <source>
        <dbReference type="Pfam" id="PF01408"/>
    </source>
</evidence>